<dbReference type="HOGENOM" id="CLU_046404_0_1_0"/>
<dbReference type="GO" id="GO:0004803">
    <property type="term" value="F:transposase activity"/>
    <property type="evidence" value="ECO:0007669"/>
    <property type="project" value="InterPro"/>
</dbReference>
<reference evidence="2 3" key="1">
    <citation type="journal article" date="2010" name="PLoS ONE">
        <title>The Waddlia genome: a window into chlamydial biology.</title>
        <authorList>
            <person name="Bertelli C."/>
            <person name="Collyn F."/>
            <person name="Croxatto A."/>
            <person name="Ruckert C."/>
            <person name="Polkinghorne A."/>
            <person name="Kebbi-Beghdadi C."/>
            <person name="Goesmann A."/>
            <person name="Vaughan L."/>
            <person name="Greub G."/>
        </authorList>
    </citation>
    <scope>NUCLEOTIDE SEQUENCE [LARGE SCALE GENOMIC DNA]</scope>
    <source>
        <strain evidence="3">ATCC VR-1470 / WSU 86-1044</strain>
    </source>
</reference>
<dbReference type="InterPro" id="IPR002559">
    <property type="entry name" value="Transposase_11"/>
</dbReference>
<dbReference type="PANTHER" id="PTHR30298">
    <property type="entry name" value="H REPEAT-ASSOCIATED PREDICTED TRANSPOSASE"/>
    <property type="match status" value="1"/>
</dbReference>
<evidence type="ECO:0000259" key="1">
    <source>
        <dbReference type="Pfam" id="PF01609"/>
    </source>
</evidence>
<protein>
    <submittedName>
        <fullName evidence="2">Transposase</fullName>
    </submittedName>
</protein>
<evidence type="ECO:0000313" key="3">
    <source>
        <dbReference type="Proteomes" id="UP000001505"/>
    </source>
</evidence>
<sequence>MLDPTEFHNGFSKWISTLVRQDDNQVYAIDGKALRGTAIKGRPNSFIHTVSLWACGQQLTLGQVKVKDKSNEITAIPKLLEMIDITGATITIDAMGTQTAIAAQIIEDGGEYILALKGNQSSLHDEVSNYFIQAQQVEFEGVDHQSYHMIEEGHGRLEKRSFFVTEDIDWLPDYDRWKKLKTIILLKTERTIDSVTSTELRMYISSLPADARRIAYAIRSHWGIESCHWILDIAFREDTLRARIGHIAENLSFIRKMALILLKQEKQTKGGIELKRKKASWNPDYLLKLMNVKF</sequence>
<organism evidence="2 3">
    <name type="scientific">Waddlia chondrophila (strain ATCC VR-1470 / WSU 86-1044)</name>
    <dbReference type="NCBI Taxonomy" id="716544"/>
    <lineage>
        <taxon>Bacteria</taxon>
        <taxon>Pseudomonadati</taxon>
        <taxon>Chlamydiota</taxon>
        <taxon>Chlamydiia</taxon>
        <taxon>Parachlamydiales</taxon>
        <taxon>Waddliaceae</taxon>
        <taxon>Waddlia</taxon>
    </lineage>
</organism>
<accession>D6YUV6</accession>
<dbReference type="eggNOG" id="COG5433">
    <property type="taxonomic scope" value="Bacteria"/>
</dbReference>
<dbReference type="GO" id="GO:0003677">
    <property type="term" value="F:DNA binding"/>
    <property type="evidence" value="ECO:0007669"/>
    <property type="project" value="InterPro"/>
</dbReference>
<dbReference type="KEGG" id="wch:wcw_0547"/>
<dbReference type="AlphaFoldDB" id="D6YUV6"/>
<dbReference type="PANTHER" id="PTHR30298:SF0">
    <property type="entry name" value="PROTEIN YBFL-RELATED"/>
    <property type="match status" value="1"/>
</dbReference>
<evidence type="ECO:0000313" key="2">
    <source>
        <dbReference type="EMBL" id="ADI37917.1"/>
    </source>
</evidence>
<dbReference type="Pfam" id="PF01609">
    <property type="entry name" value="DDE_Tnp_1"/>
    <property type="match status" value="1"/>
</dbReference>
<feature type="domain" description="Transposase IS4-like" evidence="1">
    <location>
        <begin position="25"/>
        <end position="261"/>
    </location>
</feature>
<name>D6YUV6_WADCW</name>
<dbReference type="EMBL" id="CP001928">
    <property type="protein sequence ID" value="ADI37917.1"/>
    <property type="molecule type" value="Genomic_DNA"/>
</dbReference>
<dbReference type="GO" id="GO:0006313">
    <property type="term" value="P:DNA transposition"/>
    <property type="evidence" value="ECO:0007669"/>
    <property type="project" value="InterPro"/>
</dbReference>
<proteinExistence type="predicted"/>
<dbReference type="Proteomes" id="UP000001505">
    <property type="component" value="Chromosome"/>
</dbReference>
<gene>
    <name evidence="2" type="ordered locus">wcw_0547</name>
</gene>
<dbReference type="InterPro" id="IPR047647">
    <property type="entry name" value="ISAs1_transpos"/>
</dbReference>
<dbReference type="InterPro" id="IPR051698">
    <property type="entry name" value="Transposase_11-like"/>
</dbReference>
<keyword evidence="3" id="KW-1185">Reference proteome</keyword>
<dbReference type="NCBIfam" id="NF033564">
    <property type="entry name" value="transpos_ISAs1"/>
    <property type="match status" value="1"/>
</dbReference>